<dbReference type="InterPro" id="IPR045670">
    <property type="entry name" value="DUF5916"/>
</dbReference>
<dbReference type="Pfam" id="PF06452">
    <property type="entry name" value="CBM9_1"/>
    <property type="match status" value="1"/>
</dbReference>
<protein>
    <submittedName>
        <fullName evidence="3">Uncharacterized protein</fullName>
    </submittedName>
</protein>
<dbReference type="InterPro" id="IPR010502">
    <property type="entry name" value="Carb-bd_dom_fam9"/>
</dbReference>
<proteinExistence type="predicted"/>
<dbReference type="GO" id="GO:0030246">
    <property type="term" value="F:carbohydrate binding"/>
    <property type="evidence" value="ECO:0007669"/>
    <property type="project" value="InterPro"/>
</dbReference>
<dbReference type="Gene3D" id="2.60.40.1190">
    <property type="match status" value="1"/>
</dbReference>
<evidence type="ECO:0000259" key="2">
    <source>
        <dbReference type="Pfam" id="PF19313"/>
    </source>
</evidence>
<dbReference type="SUPFAM" id="SSF49344">
    <property type="entry name" value="CBD9-like"/>
    <property type="match status" value="1"/>
</dbReference>
<reference evidence="3" key="1">
    <citation type="submission" date="2018-05" db="EMBL/GenBank/DDBJ databases">
        <authorList>
            <person name="Lanie J.A."/>
            <person name="Ng W.-L."/>
            <person name="Kazmierczak K.M."/>
            <person name="Andrzejewski T.M."/>
            <person name="Davidsen T.M."/>
            <person name="Wayne K.J."/>
            <person name="Tettelin H."/>
            <person name="Glass J.I."/>
            <person name="Rusch D."/>
            <person name="Podicherti R."/>
            <person name="Tsui H.-C.T."/>
            <person name="Winkler M.E."/>
        </authorList>
    </citation>
    <scope>NUCLEOTIDE SEQUENCE</scope>
</reference>
<name>A0A381QEE6_9ZZZZ</name>
<gene>
    <name evidence="3" type="ORF">METZ01_LOCUS28897</name>
</gene>
<dbReference type="AlphaFoldDB" id="A0A381QEE6"/>
<evidence type="ECO:0000259" key="1">
    <source>
        <dbReference type="Pfam" id="PF06452"/>
    </source>
</evidence>
<sequence length="752" mass="84453">MIFLPKGFSLRNSGLLSSLRQPCLLLGTIATLTAILGSQIAAQEDSESYKLRAVLVDEGPTLDGSLEDAVWQLGALVDMFVQQEPDEGSPATERTEVRILHDGETLYLGVLAFDSDPQALTATEMRRDSERILSEDNFQVILDTFRDSRSAYMFVTNPLGAMLDQQVANEGEGSRSGRTSSNINRDWDGVWEVAAKQTPNGWVAEIAIPMITLRFPESEPQSWGINLMRNIGRKNEQAFWSPIPKPYSITRVSLAGTLDNLSSLNRGRDLRFTPFVTGGASQIRSAGVTDDAVQRDIGMDLKYGVSAGLNLDVTINTDFAQAEVDDEQINLTRFALFYPEKRDFFLENAGQFDVGSTDAFNRLANLFFTRRIGLSDTGETVPIIGGARLTGKVGRNNIALMDVQTGGALQESGENFLVARYSRNILTRSKVGALFINKAETEGTHYNRTYAVDMTLAPLASFTVTGFLAKTETPSISTGDMARYLNATWVSQSWQIFGEFADFQDNFNPEVGFLPRRGIRTTKLHFEWNPRPDIWGLRVLSPMYNILYTTDQQNRLVSRRHHFMNGVQFDNGAYLNIMYNRHYERLDRPFTVRKGVAIAPGAYHYGQLRLSFNSSQARRIYYNLMLAPQTFFNGTRVDILATVGARITSQFSTQASYSRNDIDLPAGEFKVHLAAFRIDYALSPKITLRAISQYNSSTEQWGSSARLRYTYRPGSDVYLVYDEVRRDPTDPTGLLEFRDRRLMLKATYLLSR</sequence>
<dbReference type="EMBL" id="UINC01001263">
    <property type="protein sequence ID" value="SUZ76043.1"/>
    <property type="molecule type" value="Genomic_DNA"/>
</dbReference>
<evidence type="ECO:0000313" key="3">
    <source>
        <dbReference type="EMBL" id="SUZ76043.1"/>
    </source>
</evidence>
<feature type="domain" description="DUF5916" evidence="2">
    <location>
        <begin position="270"/>
        <end position="378"/>
    </location>
</feature>
<dbReference type="GO" id="GO:0016052">
    <property type="term" value="P:carbohydrate catabolic process"/>
    <property type="evidence" value="ECO:0007669"/>
    <property type="project" value="InterPro"/>
</dbReference>
<accession>A0A381QEE6</accession>
<dbReference type="CDD" id="cd09618">
    <property type="entry name" value="CBM9_like_2"/>
    <property type="match status" value="1"/>
</dbReference>
<organism evidence="3">
    <name type="scientific">marine metagenome</name>
    <dbReference type="NCBI Taxonomy" id="408172"/>
    <lineage>
        <taxon>unclassified sequences</taxon>
        <taxon>metagenomes</taxon>
        <taxon>ecological metagenomes</taxon>
    </lineage>
</organism>
<dbReference type="Pfam" id="PF19313">
    <property type="entry name" value="DUF5916"/>
    <property type="match status" value="1"/>
</dbReference>
<feature type="domain" description="Carbohydrate-binding" evidence="1">
    <location>
        <begin position="62"/>
        <end position="230"/>
    </location>
</feature>
<dbReference type="GO" id="GO:0004553">
    <property type="term" value="F:hydrolase activity, hydrolyzing O-glycosyl compounds"/>
    <property type="evidence" value="ECO:0007669"/>
    <property type="project" value="InterPro"/>
</dbReference>